<evidence type="ECO:0000313" key="3">
    <source>
        <dbReference type="EMBL" id="KAK0707889.1"/>
    </source>
</evidence>
<dbReference type="InterPro" id="IPR033704">
    <property type="entry name" value="dUTPase_trimeric"/>
</dbReference>
<evidence type="ECO:0000313" key="4">
    <source>
        <dbReference type="Proteomes" id="UP001172102"/>
    </source>
</evidence>
<dbReference type="InterPro" id="IPR036157">
    <property type="entry name" value="dUTPase-like_sf"/>
</dbReference>
<dbReference type="SUPFAM" id="SSF51283">
    <property type="entry name" value="dUTPase-like"/>
    <property type="match status" value="1"/>
</dbReference>
<dbReference type="PANTHER" id="PTHR42680">
    <property type="entry name" value="DCTP DEAMINASE"/>
    <property type="match status" value="1"/>
</dbReference>
<dbReference type="GO" id="GO:0006229">
    <property type="term" value="P:dUTP biosynthetic process"/>
    <property type="evidence" value="ECO:0007669"/>
    <property type="project" value="InterPro"/>
</dbReference>
<dbReference type="Pfam" id="PF22769">
    <property type="entry name" value="DCD"/>
    <property type="match status" value="1"/>
</dbReference>
<dbReference type="PANTHER" id="PTHR42680:SF3">
    <property type="entry name" value="DCTP DEAMINASE"/>
    <property type="match status" value="1"/>
</dbReference>
<dbReference type="InterPro" id="IPR011962">
    <property type="entry name" value="dCTP_deaminase"/>
</dbReference>
<reference evidence="3" key="1">
    <citation type="submission" date="2023-06" db="EMBL/GenBank/DDBJ databases">
        <title>Genome-scale phylogeny and comparative genomics of the fungal order Sordariales.</title>
        <authorList>
            <consortium name="Lawrence Berkeley National Laboratory"/>
            <person name="Hensen N."/>
            <person name="Bonometti L."/>
            <person name="Westerberg I."/>
            <person name="Brannstrom I.O."/>
            <person name="Guillou S."/>
            <person name="Cros-Aarteil S."/>
            <person name="Calhoun S."/>
            <person name="Haridas S."/>
            <person name="Kuo A."/>
            <person name="Mondo S."/>
            <person name="Pangilinan J."/>
            <person name="Riley R."/>
            <person name="Labutti K."/>
            <person name="Andreopoulos B."/>
            <person name="Lipzen A."/>
            <person name="Chen C."/>
            <person name="Yanf M."/>
            <person name="Daum C."/>
            <person name="Ng V."/>
            <person name="Clum A."/>
            <person name="Steindorff A."/>
            <person name="Ohm R."/>
            <person name="Martin F."/>
            <person name="Silar P."/>
            <person name="Natvig D."/>
            <person name="Lalanne C."/>
            <person name="Gautier V."/>
            <person name="Ament-Velasquez S.L."/>
            <person name="Kruys A."/>
            <person name="Hutchinson M.I."/>
            <person name="Powell A.J."/>
            <person name="Barry K."/>
            <person name="Miller A.N."/>
            <person name="Grigoriev I.V."/>
            <person name="Debuchy R."/>
            <person name="Gladieux P."/>
            <person name="Thoren M.H."/>
            <person name="Johannesson H."/>
        </authorList>
    </citation>
    <scope>NUCLEOTIDE SEQUENCE</scope>
    <source>
        <strain evidence="3">SMH4607-1</strain>
    </source>
</reference>
<keyword evidence="1" id="KW-0378">Hydrolase</keyword>
<keyword evidence="4" id="KW-1185">Reference proteome</keyword>
<sequence>MLAGTAIIRRGIVRNLLSVHQQVQPCGVDVSLRKVLRWTSRPMIDFDNSRRQSASTSELCFGSEDGAVMLPQGSYLIEFNETVRIPLDCMGQLFVRSSLWRSGALLTAGVIDAGYEGALGALLDVKNPHGIFLYKDAKLGQVTTHSLEGKVTGYSGIYQSSQSTVGRDGPAA</sequence>
<dbReference type="CDD" id="cd07557">
    <property type="entry name" value="trimeric_dUTPase"/>
    <property type="match status" value="1"/>
</dbReference>
<evidence type="ECO:0000256" key="1">
    <source>
        <dbReference type="ARBA" id="ARBA00022801"/>
    </source>
</evidence>
<dbReference type="AlphaFoldDB" id="A0AA40A2J8"/>
<dbReference type="Proteomes" id="UP001172102">
    <property type="component" value="Unassembled WGS sequence"/>
</dbReference>
<protein>
    <submittedName>
        <fullName evidence="3">dUTPase-like protein</fullName>
    </submittedName>
</protein>
<comment type="caution">
    <text evidence="3">The sequence shown here is derived from an EMBL/GenBank/DDBJ whole genome shotgun (WGS) entry which is preliminary data.</text>
</comment>
<keyword evidence="2" id="KW-0546">Nucleotide metabolism</keyword>
<organism evidence="3 4">
    <name type="scientific">Lasiosphaeris hirsuta</name>
    <dbReference type="NCBI Taxonomy" id="260670"/>
    <lineage>
        <taxon>Eukaryota</taxon>
        <taxon>Fungi</taxon>
        <taxon>Dikarya</taxon>
        <taxon>Ascomycota</taxon>
        <taxon>Pezizomycotina</taxon>
        <taxon>Sordariomycetes</taxon>
        <taxon>Sordariomycetidae</taxon>
        <taxon>Sordariales</taxon>
        <taxon>Lasiosphaeriaceae</taxon>
        <taxon>Lasiosphaeris</taxon>
    </lineage>
</organism>
<accession>A0AA40A2J8</accession>
<dbReference type="EMBL" id="JAUKUA010000006">
    <property type="protein sequence ID" value="KAK0707889.1"/>
    <property type="molecule type" value="Genomic_DNA"/>
</dbReference>
<proteinExistence type="predicted"/>
<dbReference type="Gene3D" id="2.70.40.10">
    <property type="match status" value="1"/>
</dbReference>
<name>A0AA40A2J8_9PEZI</name>
<dbReference type="GO" id="GO:0008829">
    <property type="term" value="F:dCTP deaminase activity"/>
    <property type="evidence" value="ECO:0007669"/>
    <property type="project" value="InterPro"/>
</dbReference>
<gene>
    <name evidence="3" type="ORF">B0H67DRAFT_588850</name>
</gene>
<evidence type="ECO:0000256" key="2">
    <source>
        <dbReference type="ARBA" id="ARBA00023080"/>
    </source>
</evidence>